<dbReference type="Proteomes" id="UP000009131">
    <property type="component" value="Unassembled WGS sequence"/>
</dbReference>
<reference evidence="2 3" key="1">
    <citation type="journal article" date="2011" name="J. Gen. Appl. Microbiol.">
        <title>Draft genome sequencing of the enigmatic basidiomycete Mixia osmundae.</title>
        <authorList>
            <person name="Nishida H."/>
            <person name="Nagatsuka Y."/>
            <person name="Sugiyama J."/>
        </authorList>
    </citation>
    <scope>NUCLEOTIDE SEQUENCE [LARGE SCALE GENOMIC DNA]</scope>
    <source>
        <strain evidence="3">CBS 9802 / IAM 14324 / JCM 22182 / KY 12970</strain>
    </source>
</reference>
<comment type="caution">
    <text evidence="2">The sequence shown here is derived from an EMBL/GenBank/DDBJ whole genome shotgun (WGS) entry which is preliminary data.</text>
</comment>
<dbReference type="AlphaFoldDB" id="G7E6Q1"/>
<keyword evidence="3" id="KW-1185">Reference proteome</keyword>
<dbReference type="EMBL" id="BABT02000153">
    <property type="protein sequence ID" value="GAA98511.1"/>
    <property type="molecule type" value="Genomic_DNA"/>
</dbReference>
<dbReference type="InParanoid" id="G7E6Q1"/>
<feature type="chain" id="PRO_5009955779" evidence="1">
    <location>
        <begin position="20"/>
        <end position="234"/>
    </location>
</feature>
<dbReference type="HOGENOM" id="CLU_1294694_0_0_1"/>
<keyword evidence="1" id="KW-0732">Signal</keyword>
<organism evidence="2 3">
    <name type="scientific">Mixia osmundae (strain CBS 9802 / IAM 14324 / JCM 22182 / KY 12970)</name>
    <dbReference type="NCBI Taxonomy" id="764103"/>
    <lineage>
        <taxon>Eukaryota</taxon>
        <taxon>Fungi</taxon>
        <taxon>Dikarya</taxon>
        <taxon>Basidiomycota</taxon>
        <taxon>Pucciniomycotina</taxon>
        <taxon>Mixiomycetes</taxon>
        <taxon>Mixiales</taxon>
        <taxon>Mixiaceae</taxon>
        <taxon>Mixia</taxon>
    </lineage>
</organism>
<protein>
    <submittedName>
        <fullName evidence="2">Uncharacterized protein</fullName>
    </submittedName>
</protein>
<proteinExistence type="predicted"/>
<sequence length="234" mass="25886">MTRLYLLPFLVNFALSGSGRPPGPDKKSGEICIGVSSCAVRCEGTYKAPNGELGLFAVTASSPQTIFRARMKQPLPSGKLFASCMSQQGPNHWNPKCTIRDMIQTPSELYYFMTGVRDTPFKVTGDTQNVVNFVLSCCDLYYHVDMTWGFINLTLENDKPFFEFKCRNDGKPTIAGVVCKSGSEEAEQLKTYACQIQQGDCQLASLTRRENRCQWPLSPAALTTVTGGLAHRSR</sequence>
<reference evidence="2 3" key="2">
    <citation type="journal article" date="2012" name="Open Biol.">
        <title>Characteristics of nucleosomes and linker DNA regions on the genome of the basidiomycete Mixia osmundae revealed by mono- and dinucleosome mapping.</title>
        <authorList>
            <person name="Nishida H."/>
            <person name="Kondo S."/>
            <person name="Matsumoto T."/>
            <person name="Suzuki Y."/>
            <person name="Yoshikawa H."/>
            <person name="Taylor T.D."/>
            <person name="Sugiyama J."/>
        </authorList>
    </citation>
    <scope>NUCLEOTIDE SEQUENCE [LARGE SCALE GENOMIC DNA]</scope>
    <source>
        <strain evidence="3">CBS 9802 / IAM 14324 / JCM 22182 / KY 12970</strain>
    </source>
</reference>
<evidence type="ECO:0000313" key="2">
    <source>
        <dbReference type="EMBL" id="GAA98511.1"/>
    </source>
</evidence>
<evidence type="ECO:0000313" key="3">
    <source>
        <dbReference type="Proteomes" id="UP000009131"/>
    </source>
</evidence>
<gene>
    <name evidence="2" type="primary">Mo05197</name>
    <name evidence="2" type="ORF">E5Q_05197</name>
</gene>
<accession>G7E6Q1</accession>
<evidence type="ECO:0000256" key="1">
    <source>
        <dbReference type="SAM" id="SignalP"/>
    </source>
</evidence>
<feature type="signal peptide" evidence="1">
    <location>
        <begin position="1"/>
        <end position="19"/>
    </location>
</feature>
<dbReference type="RefSeq" id="XP_014567669.1">
    <property type="nucleotide sequence ID" value="XM_014712183.1"/>
</dbReference>
<name>G7E6Q1_MIXOS</name>